<proteinExistence type="inferred from homology"/>
<dbReference type="CDD" id="cd12183">
    <property type="entry name" value="LDH_like_2"/>
    <property type="match status" value="1"/>
</dbReference>
<dbReference type="Gene3D" id="3.40.50.720">
    <property type="entry name" value="NAD(P)-binding Rossmann-like Domain"/>
    <property type="match status" value="2"/>
</dbReference>
<gene>
    <name evidence="6" type="ORF">FOF46_13510</name>
</gene>
<evidence type="ECO:0000259" key="4">
    <source>
        <dbReference type="Pfam" id="PF00389"/>
    </source>
</evidence>
<keyword evidence="7" id="KW-1185">Reference proteome</keyword>
<evidence type="ECO:0000313" key="7">
    <source>
        <dbReference type="Proteomes" id="UP000318833"/>
    </source>
</evidence>
<comment type="caution">
    <text evidence="6">The sequence shown here is derived from an EMBL/GenBank/DDBJ whole genome shotgun (WGS) entry which is preliminary data.</text>
</comment>
<dbReference type="GO" id="GO:0051287">
    <property type="term" value="F:NAD binding"/>
    <property type="evidence" value="ECO:0007669"/>
    <property type="project" value="InterPro"/>
</dbReference>
<protein>
    <submittedName>
        <fullName evidence="6">2-hydroxyacid dehydrogenase</fullName>
    </submittedName>
</protein>
<dbReference type="InterPro" id="IPR058205">
    <property type="entry name" value="D-LDH-like"/>
</dbReference>
<dbReference type="Pfam" id="PF00389">
    <property type="entry name" value="2-Hacid_dh"/>
    <property type="match status" value="1"/>
</dbReference>
<dbReference type="Pfam" id="PF02826">
    <property type="entry name" value="2-Hacid_dh_C"/>
    <property type="match status" value="1"/>
</dbReference>
<dbReference type="InterPro" id="IPR006139">
    <property type="entry name" value="D-isomer_2_OHA_DH_cat_dom"/>
</dbReference>
<name>A0A554VJM0_9FLAO</name>
<dbReference type="RefSeq" id="WP_109434291.1">
    <property type="nucleotide sequence ID" value="NZ_CANMIK010000015.1"/>
</dbReference>
<dbReference type="InterPro" id="IPR006140">
    <property type="entry name" value="D-isomer_DH_NAD-bd"/>
</dbReference>
<sequence>MKVLIYSAKDFEIPFLEKANNETHQIKYIPEQLSCETARLAIGFDAIAISSDDNGSSRVLERLKDFGVKHVALRSTGFDNVNLIVAKKLGIKVANAAGYSPEAIAEHAVALLLSLNRKLIQANDQVKNYNFSVSNLVGFDLNKKTIGIVGTGRIGTVIAKIMHGFNCKIIANDIYENQELKEKYQVTYVELEDLCKQSDVIFLSMPLTTETHYLIDVNYINHMKREVLLVNVARGAVVYTQDILEALDSKRIGGYGADVYEHERGVFFYDHSKDKLDDPILKRLIDHPNVLLTPHQAFLTKEALTNIAETTFYNINCWERNEPGKNELTLELVG</sequence>
<organism evidence="6 7">
    <name type="scientific">Aquimarina algiphila</name>
    <dbReference type="NCBI Taxonomy" id="2047982"/>
    <lineage>
        <taxon>Bacteria</taxon>
        <taxon>Pseudomonadati</taxon>
        <taxon>Bacteroidota</taxon>
        <taxon>Flavobacteriia</taxon>
        <taxon>Flavobacteriales</taxon>
        <taxon>Flavobacteriaceae</taxon>
        <taxon>Aquimarina</taxon>
    </lineage>
</organism>
<evidence type="ECO:0000256" key="3">
    <source>
        <dbReference type="RuleBase" id="RU003719"/>
    </source>
</evidence>
<reference evidence="6 7" key="1">
    <citation type="submission" date="2019-07" db="EMBL/GenBank/DDBJ databases">
        <title>The draft genome sequence of Aquimarina algiphila M91.</title>
        <authorList>
            <person name="Meng X."/>
        </authorList>
    </citation>
    <scope>NUCLEOTIDE SEQUENCE [LARGE SCALE GENOMIC DNA]</scope>
    <source>
        <strain evidence="6 7">M91</strain>
    </source>
</reference>
<dbReference type="AlphaFoldDB" id="A0A554VJM0"/>
<comment type="similarity">
    <text evidence="1 3">Belongs to the D-isomer specific 2-hydroxyacid dehydrogenase family.</text>
</comment>
<keyword evidence="3" id="KW-0560">Oxidoreductase</keyword>
<evidence type="ECO:0000259" key="5">
    <source>
        <dbReference type="Pfam" id="PF02826"/>
    </source>
</evidence>
<feature type="domain" description="D-isomer specific 2-hydroxyacid dehydrogenase NAD-binding" evidence="5">
    <location>
        <begin position="109"/>
        <end position="297"/>
    </location>
</feature>
<dbReference type="Proteomes" id="UP000318833">
    <property type="component" value="Unassembled WGS sequence"/>
</dbReference>
<accession>A0A554VJM0</accession>
<dbReference type="SUPFAM" id="SSF51735">
    <property type="entry name" value="NAD(P)-binding Rossmann-fold domains"/>
    <property type="match status" value="1"/>
</dbReference>
<dbReference type="SUPFAM" id="SSF52283">
    <property type="entry name" value="Formate/glycerate dehydrogenase catalytic domain-like"/>
    <property type="match status" value="1"/>
</dbReference>
<dbReference type="InterPro" id="IPR036291">
    <property type="entry name" value="NAD(P)-bd_dom_sf"/>
</dbReference>
<evidence type="ECO:0000256" key="2">
    <source>
        <dbReference type="ARBA" id="ARBA00023027"/>
    </source>
</evidence>
<dbReference type="EMBL" id="VLNR01000026">
    <property type="protein sequence ID" value="TSE08071.1"/>
    <property type="molecule type" value="Genomic_DNA"/>
</dbReference>
<dbReference type="OrthoDB" id="9777288at2"/>
<dbReference type="PANTHER" id="PTHR43026:SF1">
    <property type="entry name" value="2-HYDROXYACID DEHYDROGENASE HOMOLOG 1-RELATED"/>
    <property type="match status" value="1"/>
</dbReference>
<keyword evidence="2" id="KW-0520">NAD</keyword>
<dbReference type="PANTHER" id="PTHR43026">
    <property type="entry name" value="2-HYDROXYACID DEHYDROGENASE HOMOLOG 1-RELATED"/>
    <property type="match status" value="1"/>
</dbReference>
<evidence type="ECO:0000313" key="6">
    <source>
        <dbReference type="EMBL" id="TSE08071.1"/>
    </source>
</evidence>
<feature type="domain" description="D-isomer specific 2-hydroxyacid dehydrogenase catalytic" evidence="4">
    <location>
        <begin position="3"/>
        <end position="327"/>
    </location>
</feature>
<evidence type="ECO:0000256" key="1">
    <source>
        <dbReference type="ARBA" id="ARBA00005854"/>
    </source>
</evidence>
<dbReference type="GO" id="GO:0008720">
    <property type="term" value="F:D-lactate dehydrogenase (NAD+) activity"/>
    <property type="evidence" value="ECO:0007669"/>
    <property type="project" value="TreeGrafter"/>
</dbReference>